<comment type="catalytic activity">
    <reaction evidence="1 9">
        <text>UDP-alpha-D-glucose = UDP-alpha-D-galactose</text>
        <dbReference type="Rhea" id="RHEA:22168"/>
        <dbReference type="ChEBI" id="CHEBI:58885"/>
        <dbReference type="ChEBI" id="CHEBI:66914"/>
        <dbReference type="EC" id="5.1.3.2"/>
    </reaction>
</comment>
<dbReference type="InterPro" id="IPR016040">
    <property type="entry name" value="NAD(P)-bd_dom"/>
</dbReference>
<protein>
    <recommendedName>
        <fullName evidence="6 9">UDP-glucose 4-epimerase</fullName>
        <ecNumber evidence="5 9">5.1.3.2</ecNumber>
    </recommendedName>
</protein>
<evidence type="ECO:0000256" key="6">
    <source>
        <dbReference type="ARBA" id="ARBA00018569"/>
    </source>
</evidence>
<dbReference type="GO" id="GO:0006012">
    <property type="term" value="P:galactose metabolic process"/>
    <property type="evidence" value="ECO:0007669"/>
    <property type="project" value="UniProtKB-UniPathway"/>
</dbReference>
<dbReference type="EC" id="5.1.3.2" evidence="5 9"/>
<dbReference type="PATRIC" id="fig|1411021.3.peg.1140"/>
<feature type="domain" description="NAD(P)-binding" evidence="10">
    <location>
        <begin position="6"/>
        <end position="331"/>
    </location>
</feature>
<comment type="pathway">
    <text evidence="3 9">Carbohydrate metabolism; galactose metabolism.</text>
</comment>
<dbReference type="PANTHER" id="PTHR43725">
    <property type="entry name" value="UDP-GLUCOSE 4-EPIMERASE"/>
    <property type="match status" value="1"/>
</dbReference>
<evidence type="ECO:0000256" key="7">
    <source>
        <dbReference type="ARBA" id="ARBA00023027"/>
    </source>
</evidence>
<dbReference type="GO" id="GO:0005829">
    <property type="term" value="C:cytosol"/>
    <property type="evidence" value="ECO:0007669"/>
    <property type="project" value="TreeGrafter"/>
</dbReference>
<accession>W2CSH5</accession>
<evidence type="ECO:0000256" key="9">
    <source>
        <dbReference type="RuleBase" id="RU366046"/>
    </source>
</evidence>
<dbReference type="InterPro" id="IPR005886">
    <property type="entry name" value="UDP_G4E"/>
</dbReference>
<evidence type="ECO:0000256" key="1">
    <source>
        <dbReference type="ARBA" id="ARBA00000083"/>
    </source>
</evidence>
<evidence type="ECO:0000259" key="10">
    <source>
        <dbReference type="Pfam" id="PF16363"/>
    </source>
</evidence>
<dbReference type="InterPro" id="IPR036291">
    <property type="entry name" value="NAD(P)-bd_dom_sf"/>
</dbReference>
<name>W2CSH5_9BACT</name>
<evidence type="ECO:0000256" key="2">
    <source>
        <dbReference type="ARBA" id="ARBA00001911"/>
    </source>
</evidence>
<dbReference type="Gene3D" id="3.40.50.720">
    <property type="entry name" value="NAD(P)-binding Rossmann-like Domain"/>
    <property type="match status" value="1"/>
</dbReference>
<dbReference type="GO" id="GO:0003978">
    <property type="term" value="F:UDP-glucose 4-epimerase activity"/>
    <property type="evidence" value="ECO:0007669"/>
    <property type="project" value="UniProtKB-UniRule"/>
</dbReference>
<dbReference type="NCBIfam" id="TIGR01179">
    <property type="entry name" value="galE"/>
    <property type="match status" value="1"/>
</dbReference>
<gene>
    <name evidence="11" type="ORF">T231_09655</name>
</gene>
<comment type="subunit">
    <text evidence="9">Homodimer.</text>
</comment>
<dbReference type="Gene3D" id="3.90.25.10">
    <property type="entry name" value="UDP-galactose 4-epimerase, domain 1"/>
    <property type="match status" value="1"/>
</dbReference>
<dbReference type="Proteomes" id="UP000018874">
    <property type="component" value="Unassembled WGS sequence"/>
</dbReference>
<proteinExistence type="inferred from homology"/>
<dbReference type="SUPFAM" id="SSF51735">
    <property type="entry name" value="NAD(P)-binding Rossmann-fold domains"/>
    <property type="match status" value="1"/>
</dbReference>
<evidence type="ECO:0000313" key="11">
    <source>
        <dbReference type="EMBL" id="ETK09402.1"/>
    </source>
</evidence>
<evidence type="ECO:0000313" key="12">
    <source>
        <dbReference type="Proteomes" id="UP000018874"/>
    </source>
</evidence>
<comment type="caution">
    <text evidence="11">The sequence shown here is derived from an EMBL/GenBank/DDBJ whole genome shotgun (WGS) entry which is preliminary data.</text>
</comment>
<keyword evidence="12" id="KW-1185">Reference proteome</keyword>
<comment type="cofactor">
    <cofactor evidence="2 9">
        <name>NAD(+)</name>
        <dbReference type="ChEBI" id="CHEBI:57540"/>
    </cofactor>
</comment>
<organism evidence="11 12">
    <name type="scientific">Tannerella sp. oral taxon BU063 isolate Cell 6/7/9</name>
    <dbReference type="NCBI Taxonomy" id="1411021"/>
    <lineage>
        <taxon>Bacteria</taxon>
        <taxon>Pseudomonadati</taxon>
        <taxon>Bacteroidota</taxon>
        <taxon>Bacteroidia</taxon>
        <taxon>Bacteroidales</taxon>
        <taxon>Tannerellaceae</taxon>
        <taxon>Tannerella</taxon>
    </lineage>
</organism>
<dbReference type="EMBL" id="AYYD01001080">
    <property type="protein sequence ID" value="ETK09402.1"/>
    <property type="molecule type" value="Genomic_DNA"/>
</dbReference>
<comment type="similarity">
    <text evidence="4 9">Belongs to the NAD(P)-dependent epimerase/dehydratase family.</text>
</comment>
<evidence type="ECO:0000256" key="5">
    <source>
        <dbReference type="ARBA" id="ARBA00013189"/>
    </source>
</evidence>
<dbReference type="PANTHER" id="PTHR43725:SF47">
    <property type="entry name" value="UDP-GLUCOSE 4-EPIMERASE"/>
    <property type="match status" value="1"/>
</dbReference>
<keyword evidence="7 9" id="KW-0520">NAD</keyword>
<evidence type="ECO:0000256" key="8">
    <source>
        <dbReference type="ARBA" id="ARBA00023235"/>
    </source>
</evidence>
<evidence type="ECO:0000256" key="4">
    <source>
        <dbReference type="ARBA" id="ARBA00007637"/>
    </source>
</evidence>
<evidence type="ECO:0000256" key="3">
    <source>
        <dbReference type="ARBA" id="ARBA00004947"/>
    </source>
</evidence>
<keyword evidence="8 9" id="KW-0413">Isomerase</keyword>
<dbReference type="UniPathway" id="UPA00214"/>
<dbReference type="Pfam" id="PF16363">
    <property type="entry name" value="GDP_Man_Dehyd"/>
    <property type="match status" value="1"/>
</dbReference>
<sequence>MSKTIIVTGGTGYIGSHTTVELIEAGYDVVAIDNLSNSTADVLDGIARITGRRPTFYEADCNDREAMNRIFAQHAPVSGIIHFAASKAVGESVHKPLLYYRNNIVSLLNLLELMPRHGVEGIVFSSSCTVYGQPAPSDLPVTEDAPIRPATSPYGNTKQINEEIIRDTIHAAAPFRAILLRYFNPIGAHPSAEIGERPAGTPQNLVPYLTQTAAGIRPELRVFGDDYDTPDGSCIRDYIDIVDLARAHVEAVRRLVEGQATEPLEVFNLGTGRGVSVLELIRTFEEATGVRVPYQIVGRREGDIEQVWADPARANRVLGWTAHTPLSDTLRNAWKWQQRQG</sequence>
<dbReference type="AlphaFoldDB" id="W2CSH5"/>
<keyword evidence="9" id="KW-0119">Carbohydrate metabolism</keyword>
<dbReference type="CDD" id="cd05247">
    <property type="entry name" value="UDP_G4E_1_SDR_e"/>
    <property type="match status" value="1"/>
</dbReference>
<reference evidence="11 12" key="1">
    <citation type="submission" date="2013-11" db="EMBL/GenBank/DDBJ databases">
        <title>Single cell genomics of uncultured Tannerella BU063 (oral taxon 286).</title>
        <authorList>
            <person name="Beall C.J."/>
            <person name="Campbell A.G."/>
            <person name="Griffen A.L."/>
            <person name="Podar M."/>
            <person name="Leys E.J."/>
        </authorList>
    </citation>
    <scope>NUCLEOTIDE SEQUENCE [LARGE SCALE GENOMIC DNA]</scope>
    <source>
        <strain evidence="11">Cell 6/7/9</strain>
    </source>
</reference>